<dbReference type="InterPro" id="IPR001245">
    <property type="entry name" value="Ser-Thr/Tyr_kinase_cat_dom"/>
</dbReference>
<dbReference type="PANTHER" id="PTHR48005:SF70">
    <property type="entry name" value="MDIS1-INTERACTING RECEPTOR LIKE KINASE 2-LIKE"/>
    <property type="match status" value="1"/>
</dbReference>
<dbReference type="STRING" id="74649.A0A2P6RGW8"/>
<dbReference type="EC" id="2.7.11.1" evidence="1"/>
<evidence type="ECO:0000256" key="4">
    <source>
        <dbReference type="ARBA" id="ARBA00022741"/>
    </source>
</evidence>
<keyword evidence="6" id="KW-0067">ATP-binding</keyword>
<accession>A0A2P6RGW8</accession>
<dbReference type="SUPFAM" id="SSF56112">
    <property type="entry name" value="Protein kinase-like (PK-like)"/>
    <property type="match status" value="1"/>
</dbReference>
<keyword evidence="4" id="KW-0547">Nucleotide-binding</keyword>
<dbReference type="InterPro" id="IPR011009">
    <property type="entry name" value="Kinase-like_dom_sf"/>
</dbReference>
<evidence type="ECO:0000313" key="11">
    <source>
        <dbReference type="Proteomes" id="UP000238479"/>
    </source>
</evidence>
<dbReference type="Gene3D" id="1.10.510.10">
    <property type="entry name" value="Transferase(Phosphotransferase) domain 1"/>
    <property type="match status" value="1"/>
</dbReference>
<dbReference type="Gramene" id="PRQ45657">
    <property type="protein sequence ID" value="PRQ45657"/>
    <property type="gene ID" value="RchiOBHm_Chr3g0493881"/>
</dbReference>
<evidence type="ECO:0000256" key="6">
    <source>
        <dbReference type="ARBA" id="ARBA00022840"/>
    </source>
</evidence>
<evidence type="ECO:0000256" key="3">
    <source>
        <dbReference type="ARBA" id="ARBA00022679"/>
    </source>
</evidence>
<dbReference type="OMA" id="WATREEF"/>
<organism evidence="10 11">
    <name type="scientific">Rosa chinensis</name>
    <name type="common">China rose</name>
    <dbReference type="NCBI Taxonomy" id="74649"/>
    <lineage>
        <taxon>Eukaryota</taxon>
        <taxon>Viridiplantae</taxon>
        <taxon>Streptophyta</taxon>
        <taxon>Embryophyta</taxon>
        <taxon>Tracheophyta</taxon>
        <taxon>Spermatophyta</taxon>
        <taxon>Magnoliopsida</taxon>
        <taxon>eudicotyledons</taxon>
        <taxon>Gunneridae</taxon>
        <taxon>Pentapetalae</taxon>
        <taxon>rosids</taxon>
        <taxon>fabids</taxon>
        <taxon>Rosales</taxon>
        <taxon>Rosaceae</taxon>
        <taxon>Rosoideae</taxon>
        <taxon>Rosoideae incertae sedis</taxon>
        <taxon>Rosa</taxon>
    </lineage>
</organism>
<dbReference type="EMBL" id="PDCK01000041">
    <property type="protein sequence ID" value="PRQ45657.1"/>
    <property type="molecule type" value="Genomic_DNA"/>
</dbReference>
<feature type="domain" description="Serine-threonine/tyrosine-protein kinase catalytic" evidence="9">
    <location>
        <begin position="29"/>
        <end position="128"/>
    </location>
</feature>
<keyword evidence="3 10" id="KW-0808">Transferase</keyword>
<evidence type="ECO:0000256" key="2">
    <source>
        <dbReference type="ARBA" id="ARBA00022527"/>
    </source>
</evidence>
<sequence length="149" mass="16407">MISKSVNSGSGRYILNPDSSNWTARAGTYGYIAPELAYTMKVNEKCDVYSFGVLALEVKMGEQLADFVSSSSTPSANGDILLKDVFDQRLAPPTRNNENELIRIARLAIACKHSHLESRPTMQTVSQVLSLQLSNSSRLPEITLEQLIN</sequence>
<dbReference type="PANTHER" id="PTHR48005">
    <property type="entry name" value="LEUCINE RICH REPEAT KINASE 2"/>
    <property type="match status" value="1"/>
</dbReference>
<comment type="catalytic activity">
    <reaction evidence="8">
        <text>L-seryl-[protein] + ATP = O-phospho-L-seryl-[protein] + ADP + H(+)</text>
        <dbReference type="Rhea" id="RHEA:17989"/>
        <dbReference type="Rhea" id="RHEA-COMP:9863"/>
        <dbReference type="Rhea" id="RHEA-COMP:11604"/>
        <dbReference type="ChEBI" id="CHEBI:15378"/>
        <dbReference type="ChEBI" id="CHEBI:29999"/>
        <dbReference type="ChEBI" id="CHEBI:30616"/>
        <dbReference type="ChEBI" id="CHEBI:83421"/>
        <dbReference type="ChEBI" id="CHEBI:456216"/>
        <dbReference type="EC" id="2.7.11.1"/>
    </reaction>
</comment>
<dbReference type="Pfam" id="PF07714">
    <property type="entry name" value="PK_Tyr_Ser-Thr"/>
    <property type="match status" value="1"/>
</dbReference>
<evidence type="ECO:0000256" key="5">
    <source>
        <dbReference type="ARBA" id="ARBA00022777"/>
    </source>
</evidence>
<reference evidence="10 11" key="1">
    <citation type="journal article" date="2018" name="Nat. Genet.">
        <title>The Rosa genome provides new insights in the design of modern roses.</title>
        <authorList>
            <person name="Bendahmane M."/>
        </authorList>
    </citation>
    <scope>NUCLEOTIDE SEQUENCE [LARGE SCALE GENOMIC DNA]</scope>
    <source>
        <strain evidence="11">cv. Old Blush</strain>
    </source>
</reference>
<keyword evidence="2" id="KW-0723">Serine/threonine-protein kinase</keyword>
<evidence type="ECO:0000259" key="9">
    <source>
        <dbReference type="Pfam" id="PF07714"/>
    </source>
</evidence>
<evidence type="ECO:0000256" key="8">
    <source>
        <dbReference type="ARBA" id="ARBA00048679"/>
    </source>
</evidence>
<evidence type="ECO:0000256" key="7">
    <source>
        <dbReference type="ARBA" id="ARBA00047899"/>
    </source>
</evidence>
<dbReference type="GO" id="GO:0004674">
    <property type="term" value="F:protein serine/threonine kinase activity"/>
    <property type="evidence" value="ECO:0007669"/>
    <property type="project" value="UniProtKB-KW"/>
</dbReference>
<proteinExistence type="predicted"/>
<keyword evidence="5" id="KW-0418">Kinase</keyword>
<dbReference type="InterPro" id="IPR051420">
    <property type="entry name" value="Ser_Thr_Kinases_DiverseReg"/>
</dbReference>
<dbReference type="GO" id="GO:0005524">
    <property type="term" value="F:ATP binding"/>
    <property type="evidence" value="ECO:0007669"/>
    <property type="project" value="UniProtKB-KW"/>
</dbReference>
<dbReference type="AlphaFoldDB" id="A0A2P6RGW8"/>
<protein>
    <recommendedName>
        <fullName evidence="1">non-specific serine/threonine protein kinase</fullName>
        <ecNumber evidence="1">2.7.11.1</ecNumber>
    </recommendedName>
</protein>
<gene>
    <name evidence="10" type="ORF">RchiOBHm_Chr3g0493881</name>
</gene>
<evidence type="ECO:0000313" key="10">
    <source>
        <dbReference type="EMBL" id="PRQ45657.1"/>
    </source>
</evidence>
<dbReference type="Proteomes" id="UP000238479">
    <property type="component" value="Chromosome 3"/>
</dbReference>
<comment type="catalytic activity">
    <reaction evidence="7">
        <text>L-threonyl-[protein] + ATP = O-phospho-L-threonyl-[protein] + ADP + H(+)</text>
        <dbReference type="Rhea" id="RHEA:46608"/>
        <dbReference type="Rhea" id="RHEA-COMP:11060"/>
        <dbReference type="Rhea" id="RHEA-COMP:11605"/>
        <dbReference type="ChEBI" id="CHEBI:15378"/>
        <dbReference type="ChEBI" id="CHEBI:30013"/>
        <dbReference type="ChEBI" id="CHEBI:30616"/>
        <dbReference type="ChEBI" id="CHEBI:61977"/>
        <dbReference type="ChEBI" id="CHEBI:456216"/>
        <dbReference type="EC" id="2.7.11.1"/>
    </reaction>
</comment>
<name>A0A2P6RGW8_ROSCH</name>
<comment type="caution">
    <text evidence="10">The sequence shown here is derived from an EMBL/GenBank/DDBJ whole genome shotgun (WGS) entry which is preliminary data.</text>
</comment>
<evidence type="ECO:0000256" key="1">
    <source>
        <dbReference type="ARBA" id="ARBA00012513"/>
    </source>
</evidence>
<keyword evidence="11" id="KW-1185">Reference proteome</keyword>